<evidence type="ECO:0008006" key="4">
    <source>
        <dbReference type="Google" id="ProtNLM"/>
    </source>
</evidence>
<organism evidence="2 3">
    <name type="scientific">Flavobacterium beibuense F44-8</name>
    <dbReference type="NCBI Taxonomy" id="1406840"/>
    <lineage>
        <taxon>Bacteria</taxon>
        <taxon>Pseudomonadati</taxon>
        <taxon>Bacteroidota</taxon>
        <taxon>Flavobacteriia</taxon>
        <taxon>Flavobacteriales</taxon>
        <taxon>Flavobacteriaceae</taxon>
        <taxon>Flavobacterium</taxon>
    </lineage>
</organism>
<sequence length="126" mass="13880">MKRIVVIAALTVAVNLIACNDNKSGEETTNQEAETKEIVVPEVPENAEEKQVTIKATVLSVEHGKDGVTAKAVDDDGVEYSIIISIPNLKEPDMYREVKKDDIITVSGTLWEMEGQNYFKAVTLMI</sequence>
<evidence type="ECO:0000256" key="1">
    <source>
        <dbReference type="SAM" id="SignalP"/>
    </source>
</evidence>
<evidence type="ECO:0000313" key="2">
    <source>
        <dbReference type="EMBL" id="KGO81600.1"/>
    </source>
</evidence>
<dbReference type="STRING" id="1406840.Q763_08135"/>
<evidence type="ECO:0000313" key="3">
    <source>
        <dbReference type="Proteomes" id="UP000030129"/>
    </source>
</evidence>
<accession>A0A0A2LZR9</accession>
<feature type="chain" id="PRO_5002002555" description="DUF5666 domain-containing protein" evidence="1">
    <location>
        <begin position="19"/>
        <end position="126"/>
    </location>
</feature>
<feature type="signal peptide" evidence="1">
    <location>
        <begin position="1"/>
        <end position="18"/>
    </location>
</feature>
<dbReference type="AlphaFoldDB" id="A0A0A2LZR9"/>
<gene>
    <name evidence="2" type="ORF">Q763_08135</name>
</gene>
<comment type="caution">
    <text evidence="2">The sequence shown here is derived from an EMBL/GenBank/DDBJ whole genome shotgun (WGS) entry which is preliminary data.</text>
</comment>
<keyword evidence="1" id="KW-0732">Signal</keyword>
<keyword evidence="3" id="KW-1185">Reference proteome</keyword>
<dbReference type="RefSeq" id="WP_035132975.1">
    <property type="nucleotide sequence ID" value="NZ_JRLV01000007.1"/>
</dbReference>
<proteinExistence type="predicted"/>
<dbReference type="EMBL" id="JRLV01000007">
    <property type="protein sequence ID" value="KGO81600.1"/>
    <property type="molecule type" value="Genomic_DNA"/>
</dbReference>
<protein>
    <recommendedName>
        <fullName evidence="4">DUF5666 domain-containing protein</fullName>
    </recommendedName>
</protein>
<dbReference type="Proteomes" id="UP000030129">
    <property type="component" value="Unassembled WGS sequence"/>
</dbReference>
<reference evidence="2 3" key="1">
    <citation type="submission" date="2013-09" db="EMBL/GenBank/DDBJ databases">
        <authorList>
            <person name="Zeng Z."/>
            <person name="Chen C."/>
        </authorList>
    </citation>
    <scope>NUCLEOTIDE SEQUENCE [LARGE SCALE GENOMIC DNA]</scope>
    <source>
        <strain evidence="2 3">F44-8</strain>
    </source>
</reference>
<name>A0A0A2LZR9_9FLAO</name>